<name>A0A6P6G5Z5_ZIZJJ</name>
<dbReference type="GO" id="GO:0005737">
    <property type="term" value="C:cytoplasm"/>
    <property type="evidence" value="ECO:0007669"/>
    <property type="project" value="UniProtKB-SubCell"/>
</dbReference>
<dbReference type="InterPro" id="IPR036866">
    <property type="entry name" value="RibonucZ/Hydroxyglut_hydro"/>
</dbReference>
<dbReference type="PANTHER" id="PTHR46094">
    <property type="entry name" value="INTEGRATOR COMPLEX SUBUNIT 9"/>
    <property type="match status" value="1"/>
</dbReference>
<evidence type="ECO:0000256" key="3">
    <source>
        <dbReference type="ARBA" id="ARBA00006861"/>
    </source>
</evidence>
<dbReference type="GO" id="GO:0034472">
    <property type="term" value="P:snRNA 3'-end processing"/>
    <property type="evidence" value="ECO:0007669"/>
    <property type="project" value="TreeGrafter"/>
</dbReference>
<dbReference type="InParanoid" id="A0A6P6G5Z5"/>
<comment type="similarity">
    <text evidence="3">Belongs to the metallo-beta-lactamase superfamily. RNA-metabolizing metallo-beta-lactamase-like family. INTS9 subfamily.</text>
</comment>
<dbReference type="FunCoup" id="A0A6P6G5Z5">
    <property type="interactions" value="2952"/>
</dbReference>
<dbReference type="SMART" id="SM01027">
    <property type="entry name" value="Beta-Casp"/>
    <property type="match status" value="1"/>
</dbReference>
<dbReference type="Pfam" id="PF10996">
    <property type="entry name" value="Beta-Casp"/>
    <property type="match status" value="1"/>
</dbReference>
<dbReference type="Gene3D" id="3.40.50.10890">
    <property type="match status" value="1"/>
</dbReference>
<keyword evidence="4" id="KW-0963">Cytoplasm</keyword>
<evidence type="ECO:0000256" key="2">
    <source>
        <dbReference type="ARBA" id="ARBA00004496"/>
    </source>
</evidence>
<dbReference type="Pfam" id="PF16661">
    <property type="entry name" value="Lactamase_B_6"/>
    <property type="match status" value="1"/>
</dbReference>
<dbReference type="InterPro" id="IPR027074">
    <property type="entry name" value="Integrator_9su"/>
</dbReference>
<evidence type="ECO:0000313" key="9">
    <source>
        <dbReference type="RefSeq" id="XP_048329126.1"/>
    </source>
</evidence>
<dbReference type="SUPFAM" id="SSF56281">
    <property type="entry name" value="Metallo-hydrolase/oxidoreductase"/>
    <property type="match status" value="1"/>
</dbReference>
<evidence type="ECO:0000256" key="4">
    <source>
        <dbReference type="ARBA" id="ARBA00022490"/>
    </source>
</evidence>
<dbReference type="InterPro" id="IPR022712">
    <property type="entry name" value="Beta_Casp"/>
</dbReference>
<dbReference type="RefSeq" id="XP_048329126.1">
    <property type="nucleotide sequence ID" value="XM_048473169.1"/>
</dbReference>
<organism evidence="7 8">
    <name type="scientific">Ziziphus jujuba</name>
    <name type="common">Chinese jujube</name>
    <name type="synonym">Ziziphus sativa</name>
    <dbReference type="NCBI Taxonomy" id="326968"/>
    <lineage>
        <taxon>Eukaryota</taxon>
        <taxon>Viridiplantae</taxon>
        <taxon>Streptophyta</taxon>
        <taxon>Embryophyta</taxon>
        <taxon>Tracheophyta</taxon>
        <taxon>Spermatophyta</taxon>
        <taxon>Magnoliopsida</taxon>
        <taxon>eudicotyledons</taxon>
        <taxon>Gunneridae</taxon>
        <taxon>Pentapetalae</taxon>
        <taxon>rosids</taxon>
        <taxon>fabids</taxon>
        <taxon>Rosales</taxon>
        <taxon>Rhamnaceae</taxon>
        <taxon>Paliureae</taxon>
        <taxon>Ziziphus</taxon>
    </lineage>
</organism>
<feature type="domain" description="Beta-Casp" evidence="6">
    <location>
        <begin position="358"/>
        <end position="483"/>
    </location>
</feature>
<dbReference type="RefSeq" id="XP_024929609.2">
    <property type="nucleotide sequence ID" value="XM_025073841.3"/>
</dbReference>
<evidence type="ECO:0000259" key="6">
    <source>
        <dbReference type="SMART" id="SM01027"/>
    </source>
</evidence>
<comment type="subcellular location">
    <subcellularLocation>
        <location evidence="2">Cytoplasm</location>
    </subcellularLocation>
    <subcellularLocation>
        <location evidence="1">Nucleus</location>
    </subcellularLocation>
</comment>
<keyword evidence="5" id="KW-0539">Nucleus</keyword>
<dbReference type="AlphaFoldDB" id="A0A6P6G5Z5"/>
<dbReference type="Proteomes" id="UP001652623">
    <property type="component" value="Chromosome 2"/>
</dbReference>
<keyword evidence="7" id="KW-1185">Reference proteome</keyword>
<evidence type="ECO:0000313" key="8">
    <source>
        <dbReference type="RefSeq" id="XP_024929609.2"/>
    </source>
</evidence>
<dbReference type="GO" id="GO:0032039">
    <property type="term" value="C:integrator complex"/>
    <property type="evidence" value="ECO:0007669"/>
    <property type="project" value="InterPro"/>
</dbReference>
<evidence type="ECO:0000256" key="1">
    <source>
        <dbReference type="ARBA" id="ARBA00004123"/>
    </source>
</evidence>
<gene>
    <name evidence="8 9" type="primary">LOC107417886</name>
</gene>
<dbReference type="Gene3D" id="3.60.15.10">
    <property type="entry name" value="Ribonuclease Z/Hydroxyacylglutathione hydrolase-like"/>
    <property type="match status" value="1"/>
</dbReference>
<accession>A0A6P6G5Z5</accession>
<dbReference type="GeneID" id="107417886"/>
<reference evidence="7 8" key="1">
    <citation type="submission" date="2025-05" db="UniProtKB">
        <authorList>
            <consortium name="RefSeq"/>
        </authorList>
    </citation>
    <scope>NUCLEOTIDE SEQUENCE [LARGE SCALE GENOMIC DNA]</scope>
    <source>
        <tissue evidence="8 9">Seedling</tissue>
    </source>
</reference>
<dbReference type="InterPro" id="IPR001279">
    <property type="entry name" value="Metallo-B-lactamas"/>
</dbReference>
<dbReference type="PANTHER" id="PTHR46094:SF1">
    <property type="entry name" value="INTEGRATOR COMPLEX SUBUNIT 9"/>
    <property type="match status" value="1"/>
</dbReference>
<dbReference type="KEGG" id="zju:107417886"/>
<protein>
    <submittedName>
        <fullName evidence="8 9">Uncharacterized protein LOC107417886 isoform X1</fullName>
    </submittedName>
</protein>
<proteinExistence type="inferred from homology"/>
<evidence type="ECO:0000256" key="5">
    <source>
        <dbReference type="ARBA" id="ARBA00023242"/>
    </source>
</evidence>
<sequence>MKFTCLGKGGGFHYPPCHMLETCGFRILFDFPLDLSALRIFSPVPTCFSSSLDEETPSCLGSDCQKGEENEKPLIANDLIYAEPWYKTVKNLHLWNAAFIDVVLISSPMGMLGLPFLTRMKGFSAKIYATEATARVGQLMMEELVSMHMELRQIYGAEESDFPQWMKWKDLELLPSALRERILGKDGGELGGWMPLYSAVDVKDCIQKVQALKYAEATCYNGTLVIKAFSSGLEIGGCNWTINCTKGDIGFISSSIFVSGHAMDFDYCSLKGNELILFSDFSSLDATENLDNDFSVQSINDLSPPRNNSNNCEEFTRSLLAEDNLEEREKLAFLCSCVVDSVKSGGSVLIPINRLGIVLQLLEQISDALDSSNMKIPIYIISSVAEELLAFTNIIPEWLCKQRQEKLFSGEPLFDHVKLVKDKKLHVFPAVHSSELLMNWQEPCIVFSPHWSLRLGSAVHLLQRWCGDQNSLLLLENGVDAELALLPFKPMAMKVLQCSFLSGIKLQNVQPLLETLQAKFVLFPEELKQISFSKANSFSLLCYSENETLHIPRLKESSEVDIAMDLASQFHFKKLKQENISVTRLNGELSLYHGKHRLLSGNKETRLKRPLVHWGSLDVESLLTALSRMGIKATVEQGMSDCDRENVSLVNVHEPGRAFIEIKPASTVITAGDENLASLIFEAIGSIVDGI</sequence>
<evidence type="ECO:0000313" key="7">
    <source>
        <dbReference type="Proteomes" id="UP001652623"/>
    </source>
</evidence>